<comment type="caution">
    <text evidence="1">The sequence shown here is derived from an EMBL/GenBank/DDBJ whole genome shotgun (WGS) entry which is preliminary data.</text>
</comment>
<protein>
    <submittedName>
        <fullName evidence="1">Uu.00g022110.m01.CDS01</fullName>
    </submittedName>
</protein>
<name>A0AAI8VZV3_9PEZI</name>
<gene>
    <name evidence="1" type="ORF">KHLLAP_LOCUS14560</name>
</gene>
<accession>A0AAI8VZV3</accession>
<evidence type="ECO:0000313" key="2">
    <source>
        <dbReference type="Proteomes" id="UP001295740"/>
    </source>
</evidence>
<keyword evidence="2" id="KW-1185">Reference proteome</keyword>
<dbReference type="EMBL" id="CAUWAG010000020">
    <property type="protein sequence ID" value="CAJ2514092.1"/>
    <property type="molecule type" value="Genomic_DNA"/>
</dbReference>
<proteinExistence type="predicted"/>
<evidence type="ECO:0000313" key="1">
    <source>
        <dbReference type="EMBL" id="CAJ2514092.1"/>
    </source>
</evidence>
<dbReference type="AlphaFoldDB" id="A0AAI8VZV3"/>
<sequence>MPNTPRFSEARSPHRWCRDYKAVNADKDERGAITTKNTCRAIMRKYDSDNCF</sequence>
<reference evidence="1" key="1">
    <citation type="submission" date="2023-10" db="EMBL/GenBank/DDBJ databases">
        <authorList>
            <person name="Hackl T."/>
        </authorList>
    </citation>
    <scope>NUCLEOTIDE SEQUENCE</scope>
</reference>
<organism evidence="1 2">
    <name type="scientific">Anthostomella pinea</name>
    <dbReference type="NCBI Taxonomy" id="933095"/>
    <lineage>
        <taxon>Eukaryota</taxon>
        <taxon>Fungi</taxon>
        <taxon>Dikarya</taxon>
        <taxon>Ascomycota</taxon>
        <taxon>Pezizomycotina</taxon>
        <taxon>Sordariomycetes</taxon>
        <taxon>Xylariomycetidae</taxon>
        <taxon>Xylariales</taxon>
        <taxon>Xylariaceae</taxon>
        <taxon>Anthostomella</taxon>
    </lineage>
</organism>
<dbReference type="Proteomes" id="UP001295740">
    <property type="component" value="Unassembled WGS sequence"/>
</dbReference>